<sequence>MPWGRTAPVPNPTPANKHSTVFVDLQGERHSAPYVPFPPAQGFADGTVFWPAHTRYPIQYLRLRLCPHHLQAAELTRSLSSGSRSRTPSSTAHVVDVPPPCSSWTSSSTRRRTNSRLRAGGGSIEDTALEAAFKRQMYSDPPATQVSPMAIPGAPPGDSLATRRRPSRSLNDQVSVHPVAAPSPSPPPKPTATGAPSPRPQPTAARTMPTFASSSSASATSTASDSTSTRAQCRQASGLQSPVDRTAPAKPQ</sequence>
<gene>
    <name evidence="2" type="ORF">B0H17DRAFT_1214035</name>
</gene>
<evidence type="ECO:0000313" key="3">
    <source>
        <dbReference type="Proteomes" id="UP001221757"/>
    </source>
</evidence>
<feature type="region of interest" description="Disordered" evidence="1">
    <location>
        <begin position="140"/>
        <end position="252"/>
    </location>
</feature>
<organism evidence="2 3">
    <name type="scientific">Mycena rosella</name>
    <name type="common">Pink bonnet</name>
    <name type="synonym">Agaricus rosellus</name>
    <dbReference type="NCBI Taxonomy" id="1033263"/>
    <lineage>
        <taxon>Eukaryota</taxon>
        <taxon>Fungi</taxon>
        <taxon>Dikarya</taxon>
        <taxon>Basidiomycota</taxon>
        <taxon>Agaricomycotina</taxon>
        <taxon>Agaricomycetes</taxon>
        <taxon>Agaricomycetidae</taxon>
        <taxon>Agaricales</taxon>
        <taxon>Marasmiineae</taxon>
        <taxon>Mycenaceae</taxon>
        <taxon>Mycena</taxon>
    </lineage>
</organism>
<reference evidence="2" key="1">
    <citation type="submission" date="2023-03" db="EMBL/GenBank/DDBJ databases">
        <title>Massive genome expansion in bonnet fungi (Mycena s.s.) driven by repeated elements and novel gene families across ecological guilds.</title>
        <authorList>
            <consortium name="Lawrence Berkeley National Laboratory"/>
            <person name="Harder C.B."/>
            <person name="Miyauchi S."/>
            <person name="Viragh M."/>
            <person name="Kuo A."/>
            <person name="Thoen E."/>
            <person name="Andreopoulos B."/>
            <person name="Lu D."/>
            <person name="Skrede I."/>
            <person name="Drula E."/>
            <person name="Henrissat B."/>
            <person name="Morin E."/>
            <person name="Kohler A."/>
            <person name="Barry K."/>
            <person name="LaButti K."/>
            <person name="Morin E."/>
            <person name="Salamov A."/>
            <person name="Lipzen A."/>
            <person name="Mereny Z."/>
            <person name="Hegedus B."/>
            <person name="Baldrian P."/>
            <person name="Stursova M."/>
            <person name="Weitz H."/>
            <person name="Taylor A."/>
            <person name="Grigoriev I.V."/>
            <person name="Nagy L.G."/>
            <person name="Martin F."/>
            <person name="Kauserud H."/>
        </authorList>
    </citation>
    <scope>NUCLEOTIDE SEQUENCE</scope>
    <source>
        <strain evidence="2">CBHHK067</strain>
    </source>
</reference>
<evidence type="ECO:0000313" key="2">
    <source>
        <dbReference type="EMBL" id="KAJ7655458.1"/>
    </source>
</evidence>
<keyword evidence="3" id="KW-1185">Reference proteome</keyword>
<comment type="caution">
    <text evidence="2">The sequence shown here is derived from an EMBL/GenBank/DDBJ whole genome shotgun (WGS) entry which is preliminary data.</text>
</comment>
<protein>
    <submittedName>
        <fullName evidence="2">Uncharacterized protein</fullName>
    </submittedName>
</protein>
<feature type="region of interest" description="Disordered" evidence="1">
    <location>
        <begin position="76"/>
        <end position="123"/>
    </location>
</feature>
<dbReference type="Proteomes" id="UP001221757">
    <property type="component" value="Unassembled WGS sequence"/>
</dbReference>
<dbReference type="AlphaFoldDB" id="A0AAD7G4I6"/>
<accession>A0AAD7G4I6</accession>
<evidence type="ECO:0000256" key="1">
    <source>
        <dbReference type="SAM" id="MobiDB-lite"/>
    </source>
</evidence>
<dbReference type="EMBL" id="JARKIE010000310">
    <property type="protein sequence ID" value="KAJ7655458.1"/>
    <property type="molecule type" value="Genomic_DNA"/>
</dbReference>
<proteinExistence type="predicted"/>
<feature type="compositionally biased region" description="Low complexity" evidence="1">
    <location>
        <begin position="212"/>
        <end position="229"/>
    </location>
</feature>
<feature type="compositionally biased region" description="Polar residues" evidence="1">
    <location>
        <begin position="230"/>
        <end position="240"/>
    </location>
</feature>
<feature type="compositionally biased region" description="Low complexity" evidence="1">
    <location>
        <begin position="76"/>
        <end position="91"/>
    </location>
</feature>
<name>A0AAD7G4I6_MYCRO</name>
<feature type="compositionally biased region" description="Pro residues" evidence="1">
    <location>
        <begin position="181"/>
        <end position="190"/>
    </location>
</feature>